<protein>
    <submittedName>
        <fullName evidence="4">L-fuculose-phosphate aldolase</fullName>
    </submittedName>
</protein>
<dbReference type="AlphaFoldDB" id="A0A1I2RGI4"/>
<evidence type="ECO:0000256" key="1">
    <source>
        <dbReference type="ARBA" id="ARBA00022723"/>
    </source>
</evidence>
<dbReference type="InterPro" id="IPR001303">
    <property type="entry name" value="Aldolase_II/adducin_N"/>
</dbReference>
<gene>
    <name evidence="4" type="ORF">SAMN05660649_01558</name>
</gene>
<accession>A0A1I2RGI4</accession>
<reference evidence="5" key="1">
    <citation type="submission" date="2016-10" db="EMBL/GenBank/DDBJ databases">
        <authorList>
            <person name="Varghese N."/>
            <person name="Submissions S."/>
        </authorList>
    </citation>
    <scope>NUCLEOTIDE SEQUENCE [LARGE SCALE GENOMIC DNA]</scope>
    <source>
        <strain evidence="5">DSM 17038</strain>
    </source>
</reference>
<evidence type="ECO:0000256" key="2">
    <source>
        <dbReference type="ARBA" id="ARBA00023239"/>
    </source>
</evidence>
<keyword evidence="1" id="KW-0479">Metal-binding</keyword>
<feature type="domain" description="Class II aldolase/adducin N-terminal" evidence="3">
    <location>
        <begin position="10"/>
        <end position="187"/>
    </location>
</feature>
<name>A0A1I2RGI4_9FIRM</name>
<dbReference type="Gene3D" id="3.40.225.10">
    <property type="entry name" value="Class II aldolase/adducin N-terminal domain"/>
    <property type="match status" value="1"/>
</dbReference>
<dbReference type="EMBL" id="FOOX01000004">
    <property type="protein sequence ID" value="SFG39784.1"/>
    <property type="molecule type" value="Genomic_DNA"/>
</dbReference>
<evidence type="ECO:0000259" key="3">
    <source>
        <dbReference type="SMART" id="SM01007"/>
    </source>
</evidence>
<organism evidence="4 5">
    <name type="scientific">Desulfotruncus arcticus DSM 17038</name>
    <dbReference type="NCBI Taxonomy" id="1121424"/>
    <lineage>
        <taxon>Bacteria</taxon>
        <taxon>Bacillati</taxon>
        <taxon>Bacillota</taxon>
        <taxon>Clostridia</taxon>
        <taxon>Eubacteriales</taxon>
        <taxon>Desulfallaceae</taxon>
        <taxon>Desulfotruncus</taxon>
    </lineage>
</organism>
<dbReference type="InterPro" id="IPR036409">
    <property type="entry name" value="Aldolase_II/adducin_N_sf"/>
</dbReference>
<keyword evidence="2" id="KW-0456">Lyase</keyword>
<evidence type="ECO:0000313" key="4">
    <source>
        <dbReference type="EMBL" id="SFG39784.1"/>
    </source>
</evidence>
<dbReference type="GO" id="GO:0019323">
    <property type="term" value="P:pentose catabolic process"/>
    <property type="evidence" value="ECO:0007669"/>
    <property type="project" value="TreeGrafter"/>
</dbReference>
<dbReference type="InterPro" id="IPR050197">
    <property type="entry name" value="Aldolase_class_II_sugar_metab"/>
</dbReference>
<dbReference type="Pfam" id="PF00596">
    <property type="entry name" value="Aldolase_II"/>
    <property type="match status" value="1"/>
</dbReference>
<dbReference type="GO" id="GO:0046872">
    <property type="term" value="F:metal ion binding"/>
    <property type="evidence" value="ECO:0007669"/>
    <property type="project" value="UniProtKB-KW"/>
</dbReference>
<dbReference type="OrthoDB" id="9786287at2"/>
<dbReference type="SUPFAM" id="SSF53639">
    <property type="entry name" value="AraD/HMP-PK domain-like"/>
    <property type="match status" value="1"/>
</dbReference>
<dbReference type="GO" id="GO:0005829">
    <property type="term" value="C:cytosol"/>
    <property type="evidence" value="ECO:0007669"/>
    <property type="project" value="TreeGrafter"/>
</dbReference>
<dbReference type="PANTHER" id="PTHR22789">
    <property type="entry name" value="FUCULOSE PHOSPHATE ALDOLASE"/>
    <property type="match status" value="1"/>
</dbReference>
<dbReference type="PANTHER" id="PTHR22789:SF0">
    <property type="entry name" value="3-OXO-TETRONATE 4-PHOSPHATE DECARBOXYLASE-RELATED"/>
    <property type="match status" value="1"/>
</dbReference>
<proteinExistence type="predicted"/>
<dbReference type="RefSeq" id="WP_092470335.1">
    <property type="nucleotide sequence ID" value="NZ_FOOX01000004.1"/>
</dbReference>
<dbReference type="Proteomes" id="UP000199337">
    <property type="component" value="Unassembled WGS sequence"/>
</dbReference>
<evidence type="ECO:0000313" key="5">
    <source>
        <dbReference type="Proteomes" id="UP000199337"/>
    </source>
</evidence>
<dbReference type="SMART" id="SM01007">
    <property type="entry name" value="Aldolase_II"/>
    <property type="match status" value="1"/>
</dbReference>
<dbReference type="GO" id="GO:0016832">
    <property type="term" value="F:aldehyde-lyase activity"/>
    <property type="evidence" value="ECO:0007669"/>
    <property type="project" value="TreeGrafter"/>
</dbReference>
<sequence>MSVAVEKSKEMVLKAGSRMAYAGLVTGTWGNISVRVPGTNLYVVTPSGISYDRLVKSDLVIVEGGGRVIEGERKPSTELKLHLAIYHAREDVMAIMHTHSTFASAMAVAGQPLPPILEDLAQLVGGQVPVTRYARAGTPNLAAAVIEVLGQSNAVLLANHGVVGMGRTLEEALQVCMVVEKAAQVYAWASLLGQVKEIPEGEASLLRDLYLTSYGQPKHSPPARS</sequence>
<dbReference type="STRING" id="341036.SAMN05660649_01558"/>
<keyword evidence="5" id="KW-1185">Reference proteome</keyword>